<accession>A0ABD4LM71</accession>
<proteinExistence type="predicted"/>
<evidence type="ECO:0000313" key="2">
    <source>
        <dbReference type="Proteomes" id="UP000613452"/>
    </source>
</evidence>
<name>A0ABD4LM71_BACCE</name>
<dbReference type="EMBL" id="JAEFBZ010000007">
    <property type="protein sequence ID" value="MBK1611781.1"/>
    <property type="molecule type" value="Genomic_DNA"/>
</dbReference>
<dbReference type="RefSeq" id="WP_200152617.1">
    <property type="nucleotide sequence ID" value="NZ_JAEFBZ010000007.1"/>
</dbReference>
<comment type="caution">
    <text evidence="1">The sequence shown here is derived from an EMBL/GenBank/DDBJ whole genome shotgun (WGS) entry which is preliminary data.</text>
</comment>
<protein>
    <recommendedName>
        <fullName evidence="3">DUF2190 family protein</fullName>
    </recommendedName>
</protein>
<organism evidence="1 2">
    <name type="scientific">Bacillus cereus</name>
    <dbReference type="NCBI Taxonomy" id="1396"/>
    <lineage>
        <taxon>Bacteria</taxon>
        <taxon>Bacillati</taxon>
        <taxon>Bacillota</taxon>
        <taxon>Bacilli</taxon>
        <taxon>Bacillales</taxon>
        <taxon>Bacillaceae</taxon>
        <taxon>Bacillus</taxon>
        <taxon>Bacillus cereus group</taxon>
    </lineage>
</organism>
<dbReference type="AlphaFoldDB" id="A0ABD4LM71"/>
<sequence>MATYVRLDKIKATAHLESVVASEDLQNGQFLELGALQADGEARLATPSGDVTKGLVFHASVPLTYEDRTNELDFVLKAGKVGRAYVLETGNIISISESATGGAKKGDKVVPAPTGFAKATEAVTGLHGEVIDVEVDAIAGKLVVIRITA</sequence>
<reference evidence="1 2" key="1">
    <citation type="submission" date="2020-12" db="EMBL/GenBank/DDBJ databases">
        <title>Genome assembly for a thermostable protease producing Bacillus cereus MAKP1 strain isolated from chicken gut.</title>
        <authorList>
            <person name="Malaviya A."/>
        </authorList>
    </citation>
    <scope>NUCLEOTIDE SEQUENCE [LARGE SCALE GENOMIC DNA]</scope>
    <source>
        <strain evidence="1 2">MAKP1</strain>
    </source>
</reference>
<gene>
    <name evidence="1" type="ORF">JCR31_28535</name>
</gene>
<dbReference type="Proteomes" id="UP000613452">
    <property type="component" value="Unassembled WGS sequence"/>
</dbReference>
<evidence type="ECO:0008006" key="3">
    <source>
        <dbReference type="Google" id="ProtNLM"/>
    </source>
</evidence>
<evidence type="ECO:0000313" key="1">
    <source>
        <dbReference type="EMBL" id="MBK1611781.1"/>
    </source>
</evidence>